<sequence length="288" mass="32423">MVSVDSTLNSLWNLKPRSSEISERSTQELRKCIYCKRVGGAMAERMMSHGRFPEGHSGLHVRRMSLNPYPQHQHAYSGMMSEHPAATSLLHYPGPSNVNTSSGNMRHALVPGSRQGGPVGHLNSMPPSIRYTSRQQQQQQQQHHSHPPHPQYMGQAVAGSSPAAQLAASMHLQKLTNQYYGHQQQHYSMTDLHPASALGHHQQQQQQQQYREVKHHSSSMTPSHHMSAAILPPNAIDTDFIDEEVLMSLVIELGLDRIKELPELWLGQNEFDFMTDFVCKQQTSRVSC</sequence>
<keyword evidence="7" id="KW-0010">Activator</keyword>
<keyword evidence="13" id="KW-1185">Reference proteome</keyword>
<dbReference type="AlphaFoldDB" id="A0A401SRI8"/>
<dbReference type="EMBL" id="BEZZ01000476">
    <property type="protein sequence ID" value="GCC32982.1"/>
    <property type="molecule type" value="Genomic_DNA"/>
</dbReference>
<keyword evidence="3" id="KW-0217">Developmental protein</keyword>
<dbReference type="GO" id="GO:0005634">
    <property type="term" value="C:nucleus"/>
    <property type="evidence" value="ECO:0007669"/>
    <property type="project" value="UniProtKB-SubCell"/>
</dbReference>
<dbReference type="FunFam" id="6.10.140.2200:FF:000001">
    <property type="entry name" value="Cbp/p300-interacting transactivator 2 isoform 1"/>
    <property type="match status" value="1"/>
</dbReference>
<dbReference type="Pfam" id="PF04487">
    <property type="entry name" value="CITED"/>
    <property type="match status" value="1"/>
</dbReference>
<reference evidence="12 13" key="1">
    <citation type="journal article" date="2018" name="Nat. Ecol. Evol.">
        <title>Shark genomes provide insights into elasmobranch evolution and the origin of vertebrates.</title>
        <authorList>
            <person name="Hara Y"/>
            <person name="Yamaguchi K"/>
            <person name="Onimaru K"/>
            <person name="Kadota M"/>
            <person name="Koyanagi M"/>
            <person name="Keeley SD"/>
            <person name="Tatsumi K"/>
            <person name="Tanaka K"/>
            <person name="Motone F"/>
            <person name="Kageyama Y"/>
            <person name="Nozu R"/>
            <person name="Adachi N"/>
            <person name="Nishimura O"/>
            <person name="Nakagawa R"/>
            <person name="Tanegashima C"/>
            <person name="Kiyatake I"/>
            <person name="Matsumoto R"/>
            <person name="Murakumo K"/>
            <person name="Nishida K"/>
            <person name="Terakita A"/>
            <person name="Kuratani S"/>
            <person name="Sato K"/>
            <person name="Hyodo S Kuraku.S."/>
        </authorList>
    </citation>
    <scope>NUCLEOTIDE SEQUENCE [LARGE SCALE GENOMIC DNA]</scope>
</reference>
<evidence type="ECO:0000256" key="10">
    <source>
        <dbReference type="ARBA" id="ARBA00039289"/>
    </source>
</evidence>
<dbReference type="InterPro" id="IPR007576">
    <property type="entry name" value="CITED"/>
</dbReference>
<evidence type="ECO:0000256" key="6">
    <source>
        <dbReference type="ARBA" id="ARBA00023015"/>
    </source>
</evidence>
<evidence type="ECO:0000256" key="4">
    <source>
        <dbReference type="ARBA" id="ARBA00022491"/>
    </source>
</evidence>
<keyword evidence="4" id="KW-0678">Repressor</keyword>
<feature type="region of interest" description="Disordered" evidence="11">
    <location>
        <begin position="196"/>
        <end position="225"/>
    </location>
</feature>
<dbReference type="GO" id="GO:0003713">
    <property type="term" value="F:transcription coactivator activity"/>
    <property type="evidence" value="ECO:0007669"/>
    <property type="project" value="UniProtKB-ARBA"/>
</dbReference>
<feature type="region of interest" description="Disordered" evidence="11">
    <location>
        <begin position="112"/>
        <end position="160"/>
    </location>
</feature>
<keyword evidence="6" id="KW-0805">Transcription regulation</keyword>
<evidence type="ECO:0000256" key="11">
    <source>
        <dbReference type="SAM" id="MobiDB-lite"/>
    </source>
</evidence>
<comment type="similarity">
    <text evidence="2">Belongs to the CITED family.</text>
</comment>
<name>A0A401SRI8_CHIPU</name>
<dbReference type="OrthoDB" id="10025072at2759"/>
<evidence type="ECO:0000256" key="3">
    <source>
        <dbReference type="ARBA" id="ARBA00022473"/>
    </source>
</evidence>
<proteinExistence type="inferred from homology"/>
<evidence type="ECO:0000256" key="8">
    <source>
        <dbReference type="ARBA" id="ARBA00023163"/>
    </source>
</evidence>
<gene>
    <name evidence="12" type="ORF">chiPu_0011447</name>
</gene>
<dbReference type="STRING" id="137246.A0A401SRI8"/>
<protein>
    <recommendedName>
        <fullName evidence="10">Cbp/p300-interacting transactivator 2</fullName>
    </recommendedName>
</protein>
<evidence type="ECO:0000256" key="2">
    <source>
        <dbReference type="ARBA" id="ARBA00006967"/>
    </source>
</evidence>
<dbReference type="PANTHER" id="PTHR17045">
    <property type="entry name" value="MELANOCYTE SPECIFIC GENE RELATED CITED"/>
    <property type="match status" value="1"/>
</dbReference>
<keyword evidence="5" id="KW-0221">Differentiation</keyword>
<keyword evidence="9" id="KW-0539">Nucleus</keyword>
<evidence type="ECO:0000256" key="1">
    <source>
        <dbReference type="ARBA" id="ARBA00004123"/>
    </source>
</evidence>
<evidence type="ECO:0000256" key="5">
    <source>
        <dbReference type="ARBA" id="ARBA00022782"/>
    </source>
</evidence>
<evidence type="ECO:0000256" key="7">
    <source>
        <dbReference type="ARBA" id="ARBA00023159"/>
    </source>
</evidence>
<dbReference type="OMA" id="PSHHMSA"/>
<dbReference type="Proteomes" id="UP000287033">
    <property type="component" value="Unassembled WGS sequence"/>
</dbReference>
<evidence type="ECO:0000313" key="12">
    <source>
        <dbReference type="EMBL" id="GCC32982.1"/>
    </source>
</evidence>
<dbReference type="Gene3D" id="6.10.140.2200">
    <property type="match status" value="1"/>
</dbReference>
<evidence type="ECO:0000256" key="9">
    <source>
        <dbReference type="ARBA" id="ARBA00023242"/>
    </source>
</evidence>
<comment type="subcellular location">
    <subcellularLocation>
        <location evidence="1">Nucleus</location>
    </subcellularLocation>
</comment>
<accession>A0A401SRI8</accession>
<dbReference type="PANTHER" id="PTHR17045:SF7">
    <property type="entry name" value="CBP_P300-INTERACTING TRANSACTIVATOR 2"/>
    <property type="match status" value="1"/>
</dbReference>
<evidence type="ECO:0000313" key="13">
    <source>
        <dbReference type="Proteomes" id="UP000287033"/>
    </source>
</evidence>
<organism evidence="12 13">
    <name type="scientific">Chiloscyllium punctatum</name>
    <name type="common">Brownbanded bambooshark</name>
    <name type="synonym">Hemiscyllium punctatum</name>
    <dbReference type="NCBI Taxonomy" id="137246"/>
    <lineage>
        <taxon>Eukaryota</taxon>
        <taxon>Metazoa</taxon>
        <taxon>Chordata</taxon>
        <taxon>Craniata</taxon>
        <taxon>Vertebrata</taxon>
        <taxon>Chondrichthyes</taxon>
        <taxon>Elasmobranchii</taxon>
        <taxon>Galeomorphii</taxon>
        <taxon>Galeoidea</taxon>
        <taxon>Orectolobiformes</taxon>
        <taxon>Hemiscylliidae</taxon>
        <taxon>Chiloscyllium</taxon>
    </lineage>
</organism>
<dbReference type="GO" id="GO:0030154">
    <property type="term" value="P:cell differentiation"/>
    <property type="evidence" value="ECO:0007669"/>
    <property type="project" value="UniProtKB-KW"/>
</dbReference>
<keyword evidence="8" id="KW-0804">Transcription</keyword>
<comment type="caution">
    <text evidence="12">The sequence shown here is derived from an EMBL/GenBank/DDBJ whole genome shotgun (WGS) entry which is preliminary data.</text>
</comment>